<dbReference type="InterPro" id="IPR018000">
    <property type="entry name" value="Neurotransmitter_ion_chnl_CS"/>
</dbReference>
<feature type="transmembrane region" description="Helical" evidence="11">
    <location>
        <begin position="301"/>
        <end position="320"/>
    </location>
</feature>
<evidence type="ECO:0000259" key="12">
    <source>
        <dbReference type="Pfam" id="PF02931"/>
    </source>
</evidence>
<dbReference type="InterPro" id="IPR006201">
    <property type="entry name" value="Neur_channel"/>
</dbReference>
<evidence type="ECO:0000259" key="13">
    <source>
        <dbReference type="Pfam" id="PF02932"/>
    </source>
</evidence>
<feature type="signal peptide" evidence="11">
    <location>
        <begin position="1"/>
        <end position="25"/>
    </location>
</feature>
<dbReference type="InterPro" id="IPR006202">
    <property type="entry name" value="Neur_chan_lig-bd"/>
</dbReference>
<comment type="similarity">
    <text evidence="11">Belongs to the ligand-gated ion channel (TC 1.A.9) family.</text>
</comment>
<accession>A0AAD9JU13</accession>
<dbReference type="EMBL" id="JAODUP010000155">
    <property type="protein sequence ID" value="KAK2159282.1"/>
    <property type="molecule type" value="Genomic_DNA"/>
</dbReference>
<evidence type="ECO:0000256" key="7">
    <source>
        <dbReference type="ARBA" id="ARBA00022989"/>
    </source>
</evidence>
<evidence type="ECO:0000256" key="5">
    <source>
        <dbReference type="ARBA" id="ARBA00022692"/>
    </source>
</evidence>
<evidence type="ECO:0000256" key="6">
    <source>
        <dbReference type="ARBA" id="ARBA00022729"/>
    </source>
</evidence>
<dbReference type="PROSITE" id="PS00236">
    <property type="entry name" value="NEUROTR_ION_CHANNEL"/>
    <property type="match status" value="1"/>
</dbReference>
<dbReference type="InterPro" id="IPR006028">
    <property type="entry name" value="GABAA/Glycine_rcpt"/>
</dbReference>
<reference evidence="14" key="1">
    <citation type="journal article" date="2023" name="Mol. Biol. Evol.">
        <title>Third-Generation Sequencing Reveals the Adaptive Role of the Epigenome in Three Deep-Sea Polychaetes.</title>
        <authorList>
            <person name="Perez M."/>
            <person name="Aroh O."/>
            <person name="Sun Y."/>
            <person name="Lan Y."/>
            <person name="Juniper S.K."/>
            <person name="Young C.R."/>
            <person name="Angers B."/>
            <person name="Qian P.Y."/>
        </authorList>
    </citation>
    <scope>NUCLEOTIDE SEQUENCE</scope>
    <source>
        <strain evidence="14">P08H-3</strain>
    </source>
</reference>
<sequence>MLLRALVFVVLLVCSLCALSNVVRAKHIAPKEFLEDLLQGMDARIRPQGEDDGPVIVHVNFHVISFSSISEISMDFKTDIYFRESWKDPRLIYADGPPSITFTSRFADQIWTPDLYFPNEKEAKFHGVTMPNRLLKLFPNGTVMFSTRLTLVLSCPMELESFPMDTQTCAIKIESYAYETHELQLAWQDPPVEIDDELELPQFELMEINNVTCQKQYKTTGSFPCLKATFTLHRHFGFFLLQTYIPSTLIIILSWVSFWINIDAVPARIALGVTTVLTMTTQLSGSKNSVPKVSYPKAIDIWMSMGMLFVFAALLEYAFVNALSRKHAKRDIYKKTDNLQDATEVAEYPQTGMDGSQKEDDYKSRNGINYRQLARNIDKTSRYAFPSVFFIFNVVYWPIYAVKRIQ</sequence>
<evidence type="ECO:0000313" key="14">
    <source>
        <dbReference type="EMBL" id="KAK2159282.1"/>
    </source>
</evidence>
<dbReference type="InterPro" id="IPR036719">
    <property type="entry name" value="Neuro-gated_channel_TM_sf"/>
</dbReference>
<evidence type="ECO:0000256" key="9">
    <source>
        <dbReference type="ARBA" id="ARBA00023136"/>
    </source>
</evidence>
<keyword evidence="3 11" id="KW-0813">Transport</keyword>
<dbReference type="Proteomes" id="UP001208570">
    <property type="component" value="Unassembled WGS sequence"/>
</dbReference>
<comment type="subcellular location">
    <subcellularLocation>
        <location evidence="2">Cell membrane</location>
    </subcellularLocation>
    <subcellularLocation>
        <location evidence="1">Membrane</location>
        <topology evidence="1">Multi-pass membrane protein</topology>
    </subcellularLocation>
</comment>
<evidence type="ECO:0000256" key="8">
    <source>
        <dbReference type="ARBA" id="ARBA00023065"/>
    </source>
</evidence>
<keyword evidence="4" id="KW-1003">Cell membrane</keyword>
<dbReference type="GO" id="GO:0005886">
    <property type="term" value="C:plasma membrane"/>
    <property type="evidence" value="ECO:0007669"/>
    <property type="project" value="UniProtKB-SubCell"/>
</dbReference>
<comment type="caution">
    <text evidence="14">The sequence shown here is derived from an EMBL/GenBank/DDBJ whole genome shotgun (WGS) entry which is preliminary data.</text>
</comment>
<dbReference type="Gene3D" id="2.70.170.10">
    <property type="entry name" value="Neurotransmitter-gated ion-channel ligand-binding domain"/>
    <property type="match status" value="1"/>
</dbReference>
<dbReference type="Pfam" id="PF02932">
    <property type="entry name" value="Neur_chan_memb"/>
    <property type="match status" value="1"/>
</dbReference>
<keyword evidence="5 11" id="KW-0812">Transmembrane</keyword>
<dbReference type="InterPro" id="IPR006029">
    <property type="entry name" value="Neurotrans-gated_channel_TM"/>
</dbReference>
<feature type="transmembrane region" description="Helical" evidence="11">
    <location>
        <begin position="383"/>
        <end position="400"/>
    </location>
</feature>
<evidence type="ECO:0000256" key="4">
    <source>
        <dbReference type="ARBA" id="ARBA00022475"/>
    </source>
</evidence>
<gene>
    <name evidence="14" type="ORF">LSH36_155g04086</name>
</gene>
<comment type="caution">
    <text evidence="11">Lacks conserved residue(s) required for the propagation of feature annotation.</text>
</comment>
<evidence type="ECO:0000256" key="11">
    <source>
        <dbReference type="RuleBase" id="RU000687"/>
    </source>
</evidence>
<evidence type="ECO:0000256" key="10">
    <source>
        <dbReference type="ARBA" id="ARBA00023303"/>
    </source>
</evidence>
<feature type="domain" description="Neurotransmitter-gated ion-channel transmembrane" evidence="13">
    <location>
        <begin position="243"/>
        <end position="330"/>
    </location>
</feature>
<proteinExistence type="inferred from homology"/>
<evidence type="ECO:0000256" key="2">
    <source>
        <dbReference type="ARBA" id="ARBA00004236"/>
    </source>
</evidence>
<dbReference type="GO" id="GO:0004888">
    <property type="term" value="F:transmembrane signaling receptor activity"/>
    <property type="evidence" value="ECO:0007669"/>
    <property type="project" value="InterPro"/>
</dbReference>
<keyword evidence="6 11" id="KW-0732">Signal</keyword>
<dbReference type="FunFam" id="2.70.170.10:FF:000014">
    <property type="entry name" value="Glycine receptor subunit beta"/>
    <property type="match status" value="1"/>
</dbReference>
<dbReference type="GO" id="GO:0005230">
    <property type="term" value="F:extracellular ligand-gated monoatomic ion channel activity"/>
    <property type="evidence" value="ECO:0007669"/>
    <property type="project" value="InterPro"/>
</dbReference>
<dbReference type="AlphaFoldDB" id="A0AAD9JU13"/>
<keyword evidence="7 11" id="KW-1133">Transmembrane helix</keyword>
<evidence type="ECO:0000256" key="3">
    <source>
        <dbReference type="ARBA" id="ARBA00022448"/>
    </source>
</evidence>
<dbReference type="PANTHER" id="PTHR18945">
    <property type="entry name" value="NEUROTRANSMITTER GATED ION CHANNEL"/>
    <property type="match status" value="1"/>
</dbReference>
<keyword evidence="15" id="KW-1185">Reference proteome</keyword>
<keyword evidence="8 11" id="KW-0406">Ion transport</keyword>
<dbReference type="PRINTS" id="PR00253">
    <property type="entry name" value="GABAARECEPTR"/>
</dbReference>
<dbReference type="PRINTS" id="PR00252">
    <property type="entry name" value="NRIONCHANNEL"/>
</dbReference>
<feature type="transmembrane region" description="Helical" evidence="11">
    <location>
        <begin position="236"/>
        <end position="258"/>
    </location>
</feature>
<dbReference type="CDD" id="cd19049">
    <property type="entry name" value="LGIC_TM_anion"/>
    <property type="match status" value="1"/>
</dbReference>
<protein>
    <submittedName>
        <fullName evidence="14">Uncharacterized protein</fullName>
    </submittedName>
</protein>
<dbReference type="Gene3D" id="1.20.58.390">
    <property type="entry name" value="Neurotransmitter-gated ion-channel transmembrane domain"/>
    <property type="match status" value="1"/>
</dbReference>
<name>A0AAD9JU13_9ANNE</name>
<dbReference type="NCBIfam" id="TIGR00860">
    <property type="entry name" value="LIC"/>
    <property type="match status" value="1"/>
</dbReference>
<dbReference type="SUPFAM" id="SSF90112">
    <property type="entry name" value="Neurotransmitter-gated ion-channel transmembrane pore"/>
    <property type="match status" value="1"/>
</dbReference>
<dbReference type="InterPro" id="IPR036734">
    <property type="entry name" value="Neur_chan_lig-bd_sf"/>
</dbReference>
<keyword evidence="10 11" id="KW-0407">Ion channel</keyword>
<keyword evidence="9 11" id="KW-0472">Membrane</keyword>
<evidence type="ECO:0000313" key="15">
    <source>
        <dbReference type="Proteomes" id="UP001208570"/>
    </source>
</evidence>
<evidence type="ECO:0000256" key="1">
    <source>
        <dbReference type="ARBA" id="ARBA00004141"/>
    </source>
</evidence>
<dbReference type="SUPFAM" id="SSF63712">
    <property type="entry name" value="Nicotinic receptor ligand binding domain-like"/>
    <property type="match status" value="1"/>
</dbReference>
<dbReference type="InterPro" id="IPR038050">
    <property type="entry name" value="Neuro_actylchol_rec"/>
</dbReference>
<organism evidence="14 15">
    <name type="scientific">Paralvinella palmiformis</name>
    <dbReference type="NCBI Taxonomy" id="53620"/>
    <lineage>
        <taxon>Eukaryota</taxon>
        <taxon>Metazoa</taxon>
        <taxon>Spiralia</taxon>
        <taxon>Lophotrochozoa</taxon>
        <taxon>Annelida</taxon>
        <taxon>Polychaeta</taxon>
        <taxon>Sedentaria</taxon>
        <taxon>Canalipalpata</taxon>
        <taxon>Terebellida</taxon>
        <taxon>Terebelliformia</taxon>
        <taxon>Alvinellidae</taxon>
        <taxon>Paralvinella</taxon>
    </lineage>
</organism>
<feature type="domain" description="Neurotransmitter-gated ion-channel ligand-binding" evidence="12">
    <location>
        <begin position="32"/>
        <end position="235"/>
    </location>
</feature>
<dbReference type="Pfam" id="PF02931">
    <property type="entry name" value="Neur_chan_LBD"/>
    <property type="match status" value="1"/>
</dbReference>
<feature type="chain" id="PRO_5041773021" evidence="11">
    <location>
        <begin position="26"/>
        <end position="406"/>
    </location>
</feature>